<keyword evidence="1" id="KW-0812">Transmembrane</keyword>
<dbReference type="STRING" id="3659.A0A0A0L9Y0"/>
<reference evidence="2 3" key="2">
    <citation type="journal article" date="2009" name="PLoS ONE">
        <title>An integrated genetic and cytogenetic map of the cucumber genome.</title>
        <authorList>
            <person name="Ren Y."/>
            <person name="Zhang Z."/>
            <person name="Liu J."/>
            <person name="Staub J.E."/>
            <person name="Han Y."/>
            <person name="Cheng Z."/>
            <person name="Li X."/>
            <person name="Lu J."/>
            <person name="Miao H."/>
            <person name="Kang H."/>
            <person name="Xie B."/>
            <person name="Gu X."/>
            <person name="Wang X."/>
            <person name="Du Y."/>
            <person name="Jin W."/>
            <person name="Huang S."/>
        </authorList>
    </citation>
    <scope>NUCLEOTIDE SEQUENCE [LARGE SCALE GENOMIC DNA]</scope>
    <source>
        <strain evidence="3">cv. 9930</strain>
    </source>
</reference>
<evidence type="ECO:0000313" key="3">
    <source>
        <dbReference type="Proteomes" id="UP000029981"/>
    </source>
</evidence>
<evidence type="ECO:0000313" key="2">
    <source>
        <dbReference type="EMBL" id="KGN58780.1"/>
    </source>
</evidence>
<name>A0A0A0L9Y0_CUCSA</name>
<dbReference type="EMBL" id="CM002924">
    <property type="protein sequence ID" value="KGN58780.1"/>
    <property type="molecule type" value="Genomic_DNA"/>
</dbReference>
<accession>A0A0A0L9Y0</accession>
<protein>
    <submittedName>
        <fullName evidence="2">Uncharacterized protein</fullName>
    </submittedName>
</protein>
<reference evidence="2 3" key="3">
    <citation type="journal article" date="2010" name="BMC Genomics">
        <title>Transcriptome sequencing and comparative analysis of cucumber flowers with different sex types.</title>
        <authorList>
            <person name="Guo S."/>
            <person name="Zheng Y."/>
            <person name="Joung J.G."/>
            <person name="Liu S."/>
            <person name="Zhang Z."/>
            <person name="Crasta O.R."/>
            <person name="Sobral B.W."/>
            <person name="Xu Y."/>
            <person name="Huang S."/>
            <person name="Fei Z."/>
        </authorList>
    </citation>
    <scope>NUCLEOTIDE SEQUENCE [LARGE SCALE GENOMIC DNA]</scope>
    <source>
        <strain evidence="3">cv. 9930</strain>
    </source>
</reference>
<organism evidence="2 3">
    <name type="scientific">Cucumis sativus</name>
    <name type="common">Cucumber</name>
    <dbReference type="NCBI Taxonomy" id="3659"/>
    <lineage>
        <taxon>Eukaryota</taxon>
        <taxon>Viridiplantae</taxon>
        <taxon>Streptophyta</taxon>
        <taxon>Embryophyta</taxon>
        <taxon>Tracheophyta</taxon>
        <taxon>Spermatophyta</taxon>
        <taxon>Magnoliopsida</taxon>
        <taxon>eudicotyledons</taxon>
        <taxon>Gunneridae</taxon>
        <taxon>Pentapetalae</taxon>
        <taxon>rosids</taxon>
        <taxon>fabids</taxon>
        <taxon>Cucurbitales</taxon>
        <taxon>Cucurbitaceae</taxon>
        <taxon>Benincaseae</taxon>
        <taxon>Cucumis</taxon>
    </lineage>
</organism>
<sequence length="107" mass="12456">MHVQSCVLNPFSFLNLFPFVLGFRFRVITKLSFRPKLYYSLVKQKKESGEESIIQFFKELRMWDSPWKVVGGLILLGWVFWAGSLIEAALAALYHQTVIRAIPFKSK</sequence>
<feature type="transmembrane region" description="Helical" evidence="1">
    <location>
        <begin position="7"/>
        <end position="27"/>
    </location>
</feature>
<reference evidence="2 3" key="1">
    <citation type="journal article" date="2009" name="Nat. Genet.">
        <title>The genome of the cucumber, Cucumis sativus L.</title>
        <authorList>
            <person name="Huang S."/>
            <person name="Li R."/>
            <person name="Zhang Z."/>
            <person name="Li L."/>
            <person name="Gu X."/>
            <person name="Fan W."/>
            <person name="Lucas W.J."/>
            <person name="Wang X."/>
            <person name="Xie B."/>
            <person name="Ni P."/>
            <person name="Ren Y."/>
            <person name="Zhu H."/>
            <person name="Li J."/>
            <person name="Lin K."/>
            <person name="Jin W."/>
            <person name="Fei Z."/>
            <person name="Li G."/>
            <person name="Staub J."/>
            <person name="Kilian A."/>
            <person name="van der Vossen E.A."/>
            <person name="Wu Y."/>
            <person name="Guo J."/>
            <person name="He J."/>
            <person name="Jia Z."/>
            <person name="Ren Y."/>
            <person name="Tian G."/>
            <person name="Lu Y."/>
            <person name="Ruan J."/>
            <person name="Qian W."/>
            <person name="Wang M."/>
            <person name="Huang Q."/>
            <person name="Li B."/>
            <person name="Xuan Z."/>
            <person name="Cao J."/>
            <person name="Asan"/>
            <person name="Wu Z."/>
            <person name="Zhang J."/>
            <person name="Cai Q."/>
            <person name="Bai Y."/>
            <person name="Zhao B."/>
            <person name="Han Y."/>
            <person name="Li Y."/>
            <person name="Li X."/>
            <person name="Wang S."/>
            <person name="Shi Q."/>
            <person name="Liu S."/>
            <person name="Cho W.K."/>
            <person name="Kim J.Y."/>
            <person name="Xu Y."/>
            <person name="Heller-Uszynska K."/>
            <person name="Miao H."/>
            <person name="Cheng Z."/>
            <person name="Zhang S."/>
            <person name="Wu J."/>
            <person name="Yang Y."/>
            <person name="Kang H."/>
            <person name="Li M."/>
            <person name="Liang H."/>
            <person name="Ren X."/>
            <person name="Shi Z."/>
            <person name="Wen M."/>
            <person name="Jian M."/>
            <person name="Yang H."/>
            <person name="Zhang G."/>
            <person name="Yang Z."/>
            <person name="Chen R."/>
            <person name="Liu S."/>
            <person name="Li J."/>
            <person name="Ma L."/>
            <person name="Liu H."/>
            <person name="Zhou Y."/>
            <person name="Zhao J."/>
            <person name="Fang X."/>
            <person name="Li G."/>
            <person name="Fang L."/>
            <person name="Li Y."/>
            <person name="Liu D."/>
            <person name="Zheng H."/>
            <person name="Zhang Y."/>
            <person name="Qin N."/>
            <person name="Li Z."/>
            <person name="Yang G."/>
            <person name="Yang S."/>
            <person name="Bolund L."/>
            <person name="Kristiansen K."/>
            <person name="Zheng H."/>
            <person name="Li S."/>
            <person name="Zhang X."/>
            <person name="Yang H."/>
            <person name="Wang J."/>
            <person name="Sun R."/>
            <person name="Zhang B."/>
            <person name="Jiang S."/>
            <person name="Wang J."/>
            <person name="Du Y."/>
            <person name="Li S."/>
        </authorList>
    </citation>
    <scope>NUCLEOTIDE SEQUENCE [LARGE SCALE GENOMIC DNA]</scope>
    <source>
        <strain evidence="3">cv. 9930</strain>
    </source>
</reference>
<feature type="transmembrane region" description="Helical" evidence="1">
    <location>
        <begin position="69"/>
        <end position="94"/>
    </location>
</feature>
<keyword evidence="3" id="KW-1185">Reference proteome</keyword>
<keyword evidence="1" id="KW-1133">Transmembrane helix</keyword>
<keyword evidence="1" id="KW-0472">Membrane</keyword>
<dbReference type="Gramene" id="KGN58780">
    <property type="protein sequence ID" value="KGN58780"/>
    <property type="gene ID" value="Csa_3G731895"/>
</dbReference>
<reference evidence="2 3" key="4">
    <citation type="journal article" date="2011" name="BMC Genomics">
        <title>RNA-Seq improves annotation of protein-coding genes in the cucumber genome.</title>
        <authorList>
            <person name="Li Z."/>
            <person name="Zhang Z."/>
            <person name="Yan P."/>
            <person name="Huang S."/>
            <person name="Fei Z."/>
            <person name="Lin K."/>
        </authorList>
    </citation>
    <scope>NUCLEOTIDE SEQUENCE [LARGE SCALE GENOMIC DNA]</scope>
    <source>
        <strain evidence="3">cv. 9930</strain>
    </source>
</reference>
<evidence type="ECO:0000256" key="1">
    <source>
        <dbReference type="SAM" id="Phobius"/>
    </source>
</evidence>
<dbReference type="AlphaFoldDB" id="A0A0A0L9Y0"/>
<dbReference type="Proteomes" id="UP000029981">
    <property type="component" value="Chromosome 3"/>
</dbReference>
<proteinExistence type="predicted"/>
<gene>
    <name evidence="2" type="ORF">Csa_3G731895</name>
</gene>